<evidence type="ECO:0000256" key="9">
    <source>
        <dbReference type="RuleBase" id="RU003624"/>
    </source>
</evidence>
<evidence type="ECO:0000256" key="5">
    <source>
        <dbReference type="ARBA" id="ARBA00023274"/>
    </source>
</evidence>
<dbReference type="FunFam" id="3.30.300.20:FF:000001">
    <property type="entry name" value="30S ribosomal protein S3"/>
    <property type="match status" value="1"/>
</dbReference>
<dbReference type="Gene3D" id="3.30.300.20">
    <property type="match status" value="1"/>
</dbReference>
<accession>A0A9D2AFH7</accession>
<dbReference type="NCBIfam" id="TIGR01009">
    <property type="entry name" value="rpsC_bact"/>
    <property type="match status" value="1"/>
</dbReference>
<dbReference type="GO" id="GO:0022627">
    <property type="term" value="C:cytosolic small ribosomal subunit"/>
    <property type="evidence" value="ECO:0007669"/>
    <property type="project" value="TreeGrafter"/>
</dbReference>
<evidence type="ECO:0000256" key="2">
    <source>
        <dbReference type="ARBA" id="ARBA00022730"/>
    </source>
</evidence>
<evidence type="ECO:0000313" key="12">
    <source>
        <dbReference type="Proteomes" id="UP000824204"/>
    </source>
</evidence>
<dbReference type="EMBL" id="DXFX01000007">
    <property type="protein sequence ID" value="HIX06927.1"/>
    <property type="molecule type" value="Genomic_DNA"/>
</dbReference>
<evidence type="ECO:0000256" key="3">
    <source>
        <dbReference type="ARBA" id="ARBA00022884"/>
    </source>
</evidence>
<comment type="caution">
    <text evidence="11">The sequence shown here is derived from an EMBL/GenBank/DDBJ whole genome shotgun (WGS) entry which is preliminary data.</text>
</comment>
<dbReference type="InterPro" id="IPR015946">
    <property type="entry name" value="KH_dom-like_a/b"/>
</dbReference>
<keyword evidence="4 8" id="KW-0689">Ribosomal protein</keyword>
<sequence length="219" mass="24283">MGQKVNPHGLRVGVIKGWDTQWYADKKDFGKNIKEDYEIRKFIKNKYYAAAISKILIERAANRVVVTICTGKLGVLIGKAGAEIEVIKKDLAKLTKGKTVVINVTEVRKPDSDAQLVAEGVAQQLEKRMSFRRAMKQAIGKAMRSGVKGVKMMVSGRLDGAEIARCEQYHEGSIPLQTLRADIDYGFAEAHTTFGMIGVKVWIYKGEVLRAKAQEGGNR</sequence>
<dbReference type="Proteomes" id="UP000824204">
    <property type="component" value="Unassembled WGS sequence"/>
</dbReference>
<dbReference type="PROSITE" id="PS00548">
    <property type="entry name" value="RIBOSOMAL_S3"/>
    <property type="match status" value="1"/>
</dbReference>
<dbReference type="PANTHER" id="PTHR11760">
    <property type="entry name" value="30S/40S RIBOSOMAL PROTEIN S3"/>
    <property type="match status" value="1"/>
</dbReference>
<evidence type="ECO:0000259" key="10">
    <source>
        <dbReference type="PROSITE" id="PS50823"/>
    </source>
</evidence>
<dbReference type="Gene3D" id="3.30.1140.32">
    <property type="entry name" value="Ribosomal protein S3, C-terminal domain"/>
    <property type="match status" value="1"/>
</dbReference>
<reference evidence="11" key="2">
    <citation type="submission" date="2021-04" db="EMBL/GenBank/DDBJ databases">
        <authorList>
            <person name="Gilroy R."/>
        </authorList>
    </citation>
    <scope>NUCLEOTIDE SEQUENCE</scope>
    <source>
        <strain evidence="11">811</strain>
    </source>
</reference>
<dbReference type="HAMAP" id="MF_01309_B">
    <property type="entry name" value="Ribosomal_uS3_B"/>
    <property type="match status" value="1"/>
</dbReference>
<name>A0A9D2AFH7_9FIRM</name>
<dbReference type="PANTHER" id="PTHR11760:SF19">
    <property type="entry name" value="SMALL RIBOSOMAL SUBUNIT PROTEIN US3C"/>
    <property type="match status" value="1"/>
</dbReference>
<dbReference type="PROSITE" id="PS50823">
    <property type="entry name" value="KH_TYPE_2"/>
    <property type="match status" value="1"/>
</dbReference>
<evidence type="ECO:0000313" key="11">
    <source>
        <dbReference type="EMBL" id="HIX06927.1"/>
    </source>
</evidence>
<dbReference type="FunFam" id="3.30.1140.32:FF:000002">
    <property type="entry name" value="30S ribosomal protein S3"/>
    <property type="match status" value="1"/>
</dbReference>
<comment type="similarity">
    <text evidence="1 8 9">Belongs to the universal ribosomal protein uS3 family.</text>
</comment>
<dbReference type="SUPFAM" id="SSF54821">
    <property type="entry name" value="Ribosomal protein S3 C-terminal domain"/>
    <property type="match status" value="1"/>
</dbReference>
<dbReference type="GO" id="GO:0003729">
    <property type="term" value="F:mRNA binding"/>
    <property type="evidence" value="ECO:0007669"/>
    <property type="project" value="UniProtKB-UniRule"/>
</dbReference>
<dbReference type="InterPro" id="IPR057258">
    <property type="entry name" value="Ribosomal_uS3"/>
</dbReference>
<evidence type="ECO:0000256" key="6">
    <source>
        <dbReference type="ARBA" id="ARBA00024998"/>
    </source>
</evidence>
<comment type="function">
    <text evidence="6 8">Binds the lower part of the 30S subunit head. Binds mRNA in the 70S ribosome, positioning it for translation.</text>
</comment>
<evidence type="ECO:0000256" key="7">
    <source>
        <dbReference type="ARBA" id="ARBA00035257"/>
    </source>
</evidence>
<dbReference type="InterPro" id="IPR018280">
    <property type="entry name" value="Ribosomal_uS3_CS"/>
</dbReference>
<dbReference type="InterPro" id="IPR005704">
    <property type="entry name" value="Ribosomal_uS3_bac-typ"/>
</dbReference>
<proteinExistence type="inferred from homology"/>
<keyword evidence="5 8" id="KW-0687">Ribonucleoprotein</keyword>
<protein>
    <recommendedName>
        <fullName evidence="7 8">Small ribosomal subunit protein uS3</fullName>
    </recommendedName>
</protein>
<reference evidence="11" key="1">
    <citation type="journal article" date="2021" name="PeerJ">
        <title>Extensive microbial diversity within the chicken gut microbiome revealed by metagenomics and culture.</title>
        <authorList>
            <person name="Gilroy R."/>
            <person name="Ravi A."/>
            <person name="Getino M."/>
            <person name="Pursley I."/>
            <person name="Horton D.L."/>
            <person name="Alikhan N.F."/>
            <person name="Baker D."/>
            <person name="Gharbi K."/>
            <person name="Hall N."/>
            <person name="Watson M."/>
            <person name="Adriaenssens E.M."/>
            <person name="Foster-Nyarko E."/>
            <person name="Jarju S."/>
            <person name="Secka A."/>
            <person name="Antonio M."/>
            <person name="Oren A."/>
            <person name="Chaudhuri R.R."/>
            <person name="La Ragione R."/>
            <person name="Hildebrand F."/>
            <person name="Pallen M.J."/>
        </authorList>
    </citation>
    <scope>NUCLEOTIDE SEQUENCE</scope>
    <source>
        <strain evidence="11">811</strain>
    </source>
</reference>
<organism evidence="11 12">
    <name type="scientific">Candidatus Borkfalkia faecipullorum</name>
    <dbReference type="NCBI Taxonomy" id="2838510"/>
    <lineage>
        <taxon>Bacteria</taxon>
        <taxon>Bacillati</taxon>
        <taxon>Bacillota</taxon>
        <taxon>Clostridia</taxon>
        <taxon>Christensenellales</taxon>
        <taxon>Christensenellaceae</taxon>
        <taxon>Candidatus Borkfalkia</taxon>
    </lineage>
</organism>
<evidence type="ECO:0000256" key="1">
    <source>
        <dbReference type="ARBA" id="ARBA00010761"/>
    </source>
</evidence>
<dbReference type="InterPro" id="IPR036419">
    <property type="entry name" value="Ribosomal_S3_C_sf"/>
</dbReference>
<dbReference type="InterPro" id="IPR004044">
    <property type="entry name" value="KH_dom_type_2"/>
</dbReference>
<dbReference type="AlphaFoldDB" id="A0A9D2AFH7"/>
<dbReference type="InterPro" id="IPR001351">
    <property type="entry name" value="Ribosomal_uS3_C"/>
</dbReference>
<evidence type="ECO:0000256" key="8">
    <source>
        <dbReference type="HAMAP-Rule" id="MF_01309"/>
    </source>
</evidence>
<dbReference type="CDD" id="cd02412">
    <property type="entry name" value="KH-II_30S_S3"/>
    <property type="match status" value="1"/>
</dbReference>
<dbReference type="Pfam" id="PF00189">
    <property type="entry name" value="Ribosomal_S3_C"/>
    <property type="match status" value="1"/>
</dbReference>
<dbReference type="GO" id="GO:0003735">
    <property type="term" value="F:structural constituent of ribosome"/>
    <property type="evidence" value="ECO:0007669"/>
    <property type="project" value="InterPro"/>
</dbReference>
<dbReference type="SUPFAM" id="SSF54814">
    <property type="entry name" value="Prokaryotic type KH domain (KH-domain type II)"/>
    <property type="match status" value="1"/>
</dbReference>
<dbReference type="GO" id="GO:0019843">
    <property type="term" value="F:rRNA binding"/>
    <property type="evidence" value="ECO:0007669"/>
    <property type="project" value="UniProtKB-UniRule"/>
</dbReference>
<comment type="subunit">
    <text evidence="8">Part of the 30S ribosomal subunit. Forms a tight complex with proteins S10 and S14.</text>
</comment>
<feature type="domain" description="KH type-2" evidence="10">
    <location>
        <begin position="39"/>
        <end position="108"/>
    </location>
</feature>
<evidence type="ECO:0000256" key="4">
    <source>
        <dbReference type="ARBA" id="ARBA00022980"/>
    </source>
</evidence>
<dbReference type="InterPro" id="IPR009019">
    <property type="entry name" value="KH_sf_prok-type"/>
</dbReference>
<gene>
    <name evidence="8 11" type="primary">rpsC</name>
    <name evidence="11" type="ORF">H9741_00460</name>
</gene>
<dbReference type="Pfam" id="PF07650">
    <property type="entry name" value="KH_2"/>
    <property type="match status" value="1"/>
</dbReference>
<keyword evidence="2 8" id="KW-0699">rRNA-binding</keyword>
<keyword evidence="3 8" id="KW-0694">RNA-binding</keyword>
<dbReference type="GO" id="GO:0006412">
    <property type="term" value="P:translation"/>
    <property type="evidence" value="ECO:0007669"/>
    <property type="project" value="UniProtKB-UniRule"/>
</dbReference>